<proteinExistence type="predicted"/>
<dbReference type="AlphaFoldDB" id="A0A9W5MZV0"/>
<comment type="caution">
    <text evidence="1">The sequence shown here is derived from an EMBL/GenBank/DDBJ whole genome shotgun (WGS) entry which is preliminary data.</text>
</comment>
<protein>
    <submittedName>
        <fullName evidence="1">Uncharacterized protein</fullName>
    </submittedName>
</protein>
<sequence length="54" mass="6355">MAQVKLICLNKRPSENKSFRRPFILNHEFPDSSNINHKKMPCNMQGIFQKPIKV</sequence>
<evidence type="ECO:0000313" key="2">
    <source>
        <dbReference type="Proteomes" id="UP000004621"/>
    </source>
</evidence>
<accession>A0A9W5MZV0</accession>
<evidence type="ECO:0000313" key="1">
    <source>
        <dbReference type="EMBL" id="EFC52609.1"/>
    </source>
</evidence>
<reference evidence="1 2" key="1">
    <citation type="submission" date="2010-01" db="EMBL/GenBank/DDBJ databases">
        <authorList>
            <person name="Weinstock G."/>
            <person name="Sodergren E."/>
            <person name="Clifton S."/>
            <person name="Fulton L."/>
            <person name="Fulton B."/>
            <person name="Courtney L."/>
            <person name="Fronick C."/>
            <person name="Harrison M."/>
            <person name="Strong C."/>
            <person name="Farmer C."/>
            <person name="Delahaunty K."/>
            <person name="Markovic C."/>
            <person name="Hall O."/>
            <person name="Minx P."/>
            <person name="Tomlinson C."/>
            <person name="Mitreva M."/>
            <person name="Nelson J."/>
            <person name="Hou S."/>
            <person name="Wollam A."/>
            <person name="Pepin K.H."/>
            <person name="Johnson M."/>
            <person name="Bhonagiri V."/>
            <person name="Nash W.E."/>
            <person name="Warren W."/>
            <person name="Chinwalla A."/>
            <person name="Mardis E.R."/>
            <person name="Wilson R.K."/>
        </authorList>
    </citation>
    <scope>NUCLEOTIDE SEQUENCE [LARGE SCALE GENOMIC DNA]</scope>
    <source>
        <strain evidence="1 2">NJ9703</strain>
    </source>
</reference>
<dbReference type="Proteomes" id="UP000004621">
    <property type="component" value="Unassembled WGS sequence"/>
</dbReference>
<dbReference type="EMBL" id="ACEO02000003">
    <property type="protein sequence ID" value="EFC52609.1"/>
    <property type="molecule type" value="Genomic_DNA"/>
</dbReference>
<gene>
    <name evidence="1" type="ORF">NEISUBOT_03964</name>
</gene>
<organism evidence="1 2">
    <name type="scientific">Neisseria subflava NJ9703</name>
    <dbReference type="NCBI Taxonomy" id="546268"/>
    <lineage>
        <taxon>Bacteria</taxon>
        <taxon>Pseudomonadati</taxon>
        <taxon>Pseudomonadota</taxon>
        <taxon>Betaproteobacteria</taxon>
        <taxon>Neisseriales</taxon>
        <taxon>Neisseriaceae</taxon>
        <taxon>Neisseria</taxon>
    </lineage>
</organism>
<name>A0A9W5MZV0_NEISU</name>